<feature type="region of interest" description="Disordered" evidence="10">
    <location>
        <begin position="87"/>
        <end position="288"/>
    </location>
</feature>
<feature type="compositionally biased region" description="Acidic residues" evidence="10">
    <location>
        <begin position="551"/>
        <end position="568"/>
    </location>
</feature>
<protein>
    <recommendedName>
        <fullName evidence="3">Zinc finger CCCH domain-containing protein 14</fullName>
    </recommendedName>
</protein>
<evidence type="ECO:0000256" key="1">
    <source>
        <dbReference type="ARBA" id="ARBA00004123"/>
    </source>
</evidence>
<feature type="domain" description="C3H1-type" evidence="11">
    <location>
        <begin position="450"/>
        <end position="482"/>
    </location>
</feature>
<dbReference type="Pfam" id="PF14608">
    <property type="entry name" value="zf-CCCH_2"/>
    <property type="match status" value="3"/>
</dbReference>
<comment type="subcellular location">
    <subcellularLocation>
        <location evidence="1">Nucleus</location>
    </subcellularLocation>
</comment>
<dbReference type="GO" id="GO:0008270">
    <property type="term" value="F:zinc ion binding"/>
    <property type="evidence" value="ECO:0007669"/>
    <property type="project" value="UniProtKB-KW"/>
</dbReference>
<keyword evidence="7 9" id="KW-0862">Zinc</keyword>
<feature type="compositionally biased region" description="Basic and acidic residues" evidence="10">
    <location>
        <begin position="274"/>
        <end position="288"/>
    </location>
</feature>
<feature type="compositionally biased region" description="Basic and acidic residues" evidence="10">
    <location>
        <begin position="254"/>
        <end position="267"/>
    </location>
</feature>
<feature type="compositionally biased region" description="Basic and acidic residues" evidence="10">
    <location>
        <begin position="101"/>
        <end position="115"/>
    </location>
</feature>
<evidence type="ECO:0000256" key="4">
    <source>
        <dbReference type="ARBA" id="ARBA00022723"/>
    </source>
</evidence>
<name>A0A1D1VEV1_RAMVA</name>
<evidence type="ECO:0000259" key="11">
    <source>
        <dbReference type="PROSITE" id="PS50103"/>
    </source>
</evidence>
<comment type="similarity">
    <text evidence="2">Belongs to the ZC3H14 family.</text>
</comment>
<feature type="zinc finger region" description="C3H1-type" evidence="9">
    <location>
        <begin position="492"/>
        <end position="539"/>
    </location>
</feature>
<dbReference type="InterPro" id="IPR040366">
    <property type="entry name" value="Nab2/ZC3H14"/>
</dbReference>
<gene>
    <name evidence="12" type="primary">RvY_11062-1</name>
    <name evidence="12" type="synonym">RvY_11062.1</name>
    <name evidence="12" type="ORF">RvY_11062</name>
</gene>
<keyword evidence="5" id="KW-0677">Repeat</keyword>
<evidence type="ECO:0000256" key="10">
    <source>
        <dbReference type="SAM" id="MobiDB-lite"/>
    </source>
</evidence>
<evidence type="ECO:0000256" key="9">
    <source>
        <dbReference type="PROSITE-ProRule" id="PRU00723"/>
    </source>
</evidence>
<reference evidence="12 13" key="1">
    <citation type="journal article" date="2016" name="Nat. Commun.">
        <title>Extremotolerant tardigrade genome and improved radiotolerance of human cultured cells by tardigrade-unique protein.</title>
        <authorList>
            <person name="Hashimoto T."/>
            <person name="Horikawa D.D."/>
            <person name="Saito Y."/>
            <person name="Kuwahara H."/>
            <person name="Kozuka-Hata H."/>
            <person name="Shin-I T."/>
            <person name="Minakuchi Y."/>
            <person name="Ohishi K."/>
            <person name="Motoyama A."/>
            <person name="Aizu T."/>
            <person name="Enomoto A."/>
            <person name="Kondo K."/>
            <person name="Tanaka S."/>
            <person name="Hara Y."/>
            <person name="Koshikawa S."/>
            <person name="Sagara H."/>
            <person name="Miura T."/>
            <person name="Yokobori S."/>
            <person name="Miyagawa K."/>
            <person name="Suzuki Y."/>
            <person name="Kubo T."/>
            <person name="Oyama M."/>
            <person name="Kohara Y."/>
            <person name="Fujiyama A."/>
            <person name="Arakawa K."/>
            <person name="Katayama T."/>
            <person name="Toyoda A."/>
            <person name="Kunieda T."/>
        </authorList>
    </citation>
    <scope>NUCLEOTIDE SEQUENCE [LARGE SCALE GENOMIC DNA]</scope>
    <source>
        <strain evidence="12 13">YOKOZUNA-1</strain>
    </source>
</reference>
<evidence type="ECO:0000256" key="7">
    <source>
        <dbReference type="ARBA" id="ARBA00022833"/>
    </source>
</evidence>
<dbReference type="EMBL" id="BDGG01000006">
    <property type="protein sequence ID" value="GAV00175.1"/>
    <property type="molecule type" value="Genomic_DNA"/>
</dbReference>
<keyword evidence="8" id="KW-0539">Nucleus</keyword>
<feature type="zinc finger region" description="C3H1-type" evidence="9">
    <location>
        <begin position="450"/>
        <end position="482"/>
    </location>
</feature>
<dbReference type="GO" id="GO:0005634">
    <property type="term" value="C:nucleus"/>
    <property type="evidence" value="ECO:0007669"/>
    <property type="project" value="UniProtKB-SubCell"/>
</dbReference>
<accession>A0A1D1VEV1</accession>
<proteinExistence type="inferred from homology"/>
<dbReference type="SMART" id="SM00356">
    <property type="entry name" value="ZnF_C3H1"/>
    <property type="match status" value="3"/>
</dbReference>
<dbReference type="STRING" id="947166.A0A1D1VEV1"/>
<feature type="compositionally biased region" description="Basic and acidic residues" evidence="10">
    <location>
        <begin position="569"/>
        <end position="578"/>
    </location>
</feature>
<keyword evidence="6 9" id="KW-0863">Zinc-finger</keyword>
<keyword evidence="4 9" id="KW-0479">Metal-binding</keyword>
<evidence type="ECO:0000256" key="8">
    <source>
        <dbReference type="ARBA" id="ARBA00023242"/>
    </source>
</evidence>
<evidence type="ECO:0000313" key="12">
    <source>
        <dbReference type="EMBL" id="GAV00175.1"/>
    </source>
</evidence>
<comment type="caution">
    <text evidence="12">The sequence shown here is derived from an EMBL/GenBank/DDBJ whole genome shotgun (WGS) entry which is preliminary data.</text>
</comment>
<dbReference type="PROSITE" id="PS50103">
    <property type="entry name" value="ZF_C3H1"/>
    <property type="match status" value="2"/>
</dbReference>
<evidence type="ECO:0000313" key="13">
    <source>
        <dbReference type="Proteomes" id="UP000186922"/>
    </source>
</evidence>
<feature type="region of interest" description="Disordered" evidence="10">
    <location>
        <begin position="546"/>
        <end position="597"/>
    </location>
</feature>
<keyword evidence="13" id="KW-1185">Reference proteome</keyword>
<organism evidence="12 13">
    <name type="scientific">Ramazzottius varieornatus</name>
    <name type="common">Water bear</name>
    <name type="synonym">Tardigrade</name>
    <dbReference type="NCBI Taxonomy" id="947166"/>
    <lineage>
        <taxon>Eukaryota</taxon>
        <taxon>Metazoa</taxon>
        <taxon>Ecdysozoa</taxon>
        <taxon>Tardigrada</taxon>
        <taxon>Eutardigrada</taxon>
        <taxon>Parachela</taxon>
        <taxon>Hypsibioidea</taxon>
        <taxon>Ramazzottiidae</taxon>
        <taxon>Ramazzottius</taxon>
    </lineage>
</organism>
<feature type="compositionally biased region" description="Basic and acidic residues" evidence="10">
    <location>
        <begin position="182"/>
        <end position="207"/>
    </location>
</feature>
<evidence type="ECO:0000256" key="6">
    <source>
        <dbReference type="ARBA" id="ARBA00022771"/>
    </source>
</evidence>
<dbReference type="Proteomes" id="UP000186922">
    <property type="component" value="Unassembled WGS sequence"/>
</dbReference>
<dbReference type="GO" id="GO:0008143">
    <property type="term" value="F:poly(A) binding"/>
    <property type="evidence" value="ECO:0007669"/>
    <property type="project" value="InterPro"/>
</dbReference>
<feature type="compositionally biased region" description="Basic and acidic residues" evidence="10">
    <location>
        <begin position="237"/>
        <end position="246"/>
    </location>
</feature>
<evidence type="ECO:0000256" key="5">
    <source>
        <dbReference type="ARBA" id="ARBA00022737"/>
    </source>
</evidence>
<dbReference type="PANTHER" id="PTHR14738">
    <property type="entry name" value="ZINC FINGER CCCH DOMAIN-CONTAINING PROTEIN 14"/>
    <property type="match status" value="1"/>
</dbReference>
<feature type="compositionally biased region" description="Basic residues" evidence="10">
    <location>
        <begin position="167"/>
        <end position="181"/>
    </location>
</feature>
<sequence length="597" mass="67347">MPLLQRLSKRVGCRIWDAIKAKLKELTGREKIDKTLVDYVFVLFDPVNSPEALKIKLKDFLGEQTDQFVEWFSKVISQVDNQVAKVQAGEIPDTPQTSKEASVERTKRSQSREDTSTSARPSNHTPTANPKSIKAEDAALEGILSRRSTSKDASAPSSPTETDTSSRKKKESSSSRRRKDKTGKERREKHRSVETSDNSKDQGEKKVASQMLSKAARDAVKSVQAVGVASASHLSKRQPEVERPAEEEWEGDEDRERNEEKVPEEARSPSPKRLTREEAPPVDHMEEARPIQTIVSRNTQPSKRSFEEVSMDERILTHRPVAITTPNDPSGNRFVYAARQEPLVVPEKEMEENEPMDQDNIPGLLVVMPAQSYDPLSRIKLHPPDRFGLHRFHPNTHCRLPFRPPGYGEGMDYEEGQHFNGMPPMKRQKRVQPNPIDTSLIQCRFLPHCAKKASVCPFYHPPCRNGKDCKFGISCVFDHSGTAPEVNERRLQTKVPLCNYYPKCTNASCQFLHKKPVPCSFGTYCRMGAKQCEYLHSEDVDGTVNEQDTTAADDSDFQIPDYDDESEPEVEHVDHDQGDASNISFEEKPANGITLTV</sequence>
<feature type="domain" description="C3H1-type" evidence="11">
    <location>
        <begin position="492"/>
        <end position="539"/>
    </location>
</feature>
<dbReference type="Gene3D" id="4.10.1000.30">
    <property type="match status" value="2"/>
</dbReference>
<evidence type="ECO:0000256" key="2">
    <source>
        <dbReference type="ARBA" id="ARBA00008423"/>
    </source>
</evidence>
<dbReference type="GO" id="GO:0043488">
    <property type="term" value="P:regulation of mRNA stability"/>
    <property type="evidence" value="ECO:0007669"/>
    <property type="project" value="InterPro"/>
</dbReference>
<dbReference type="GO" id="GO:0005737">
    <property type="term" value="C:cytoplasm"/>
    <property type="evidence" value="ECO:0007669"/>
    <property type="project" value="TreeGrafter"/>
</dbReference>
<dbReference type="InterPro" id="IPR000571">
    <property type="entry name" value="Znf_CCCH"/>
</dbReference>
<dbReference type="OrthoDB" id="5589010at2759"/>
<evidence type="ECO:0000256" key="3">
    <source>
        <dbReference type="ARBA" id="ARBA00015071"/>
    </source>
</evidence>
<dbReference type="PANTHER" id="PTHR14738:SF29">
    <property type="entry name" value="ZINC FINGER CCCH DOMAIN-CONTAINING PROTEIN 14"/>
    <property type="match status" value="1"/>
</dbReference>
<dbReference type="AlphaFoldDB" id="A0A1D1VEV1"/>
<feature type="compositionally biased region" description="Polar residues" evidence="10">
    <location>
        <begin position="116"/>
        <end position="130"/>
    </location>
</feature>